<evidence type="ECO:0000313" key="1">
    <source>
        <dbReference type="EMBL" id="TKC00523.1"/>
    </source>
</evidence>
<comment type="caution">
    <text evidence="1">The sequence shown here is derived from an EMBL/GenBank/DDBJ whole genome shotgun (WGS) entry which is preliminary data.</text>
</comment>
<dbReference type="OrthoDB" id="789400at2"/>
<reference evidence="1 2" key="1">
    <citation type="submission" date="2019-04" db="EMBL/GenBank/DDBJ databases">
        <title>Pedobacter sp. AR-3-17 sp. nov., isolated from Arctic soil.</title>
        <authorList>
            <person name="Dahal R.H."/>
            <person name="Kim D.-U."/>
        </authorList>
    </citation>
    <scope>NUCLEOTIDE SEQUENCE [LARGE SCALE GENOMIC DNA]</scope>
    <source>
        <strain evidence="1 2">AR-3-17</strain>
    </source>
</reference>
<dbReference type="RefSeq" id="WP_136824731.1">
    <property type="nucleotide sequence ID" value="NZ_SWBP01000001.1"/>
</dbReference>
<keyword evidence="1" id="KW-0121">Carboxypeptidase</keyword>
<dbReference type="Proteomes" id="UP000308181">
    <property type="component" value="Unassembled WGS sequence"/>
</dbReference>
<name>A0A4U1C536_9SPHI</name>
<dbReference type="SUPFAM" id="SSF49464">
    <property type="entry name" value="Carboxypeptidase regulatory domain-like"/>
    <property type="match status" value="1"/>
</dbReference>
<dbReference type="GO" id="GO:0004180">
    <property type="term" value="F:carboxypeptidase activity"/>
    <property type="evidence" value="ECO:0007669"/>
    <property type="project" value="UniProtKB-KW"/>
</dbReference>
<dbReference type="InterPro" id="IPR008969">
    <property type="entry name" value="CarboxyPept-like_regulatory"/>
</dbReference>
<proteinExistence type="predicted"/>
<sequence>MLKQLFLIILLLFLSSLTFAQEKITLKGLIFKRGSSQRLSNVSIKSKASNTLTYSDEWGNFSILTTLGDTLVFQKDGLQDFEKVIIQPQNLIIYMAVPLLLEEVVVKEKSKKLEQKEILDGFRSKGVFYNGNPPLLVYIFSPLTALNELLGKDANNAKRFGNYIERENAESNVDAHFNIQIIKTSVAIKDTELVEFMYLYRPKPEEVIYRNTYDDMNYIKKSYQAYLAKKN</sequence>
<protein>
    <submittedName>
        <fullName evidence="1">Carboxypeptidase-like regulatory domain-containing protein</fullName>
    </submittedName>
</protein>
<dbReference type="EMBL" id="SWBP01000001">
    <property type="protein sequence ID" value="TKC00523.1"/>
    <property type="molecule type" value="Genomic_DNA"/>
</dbReference>
<keyword evidence="1" id="KW-0378">Hydrolase</keyword>
<keyword evidence="2" id="KW-1185">Reference proteome</keyword>
<dbReference type="AlphaFoldDB" id="A0A4U1C536"/>
<organism evidence="1 2">
    <name type="scientific">Pedobacter cryophilus</name>
    <dbReference type="NCBI Taxonomy" id="2571271"/>
    <lineage>
        <taxon>Bacteria</taxon>
        <taxon>Pseudomonadati</taxon>
        <taxon>Bacteroidota</taxon>
        <taxon>Sphingobacteriia</taxon>
        <taxon>Sphingobacteriales</taxon>
        <taxon>Sphingobacteriaceae</taxon>
        <taxon>Pedobacter</taxon>
    </lineage>
</organism>
<evidence type="ECO:0000313" key="2">
    <source>
        <dbReference type="Proteomes" id="UP000308181"/>
    </source>
</evidence>
<accession>A0A4U1C536</accession>
<keyword evidence="1" id="KW-0645">Protease</keyword>
<gene>
    <name evidence="1" type="ORF">FA046_02255</name>
</gene>